<dbReference type="EMBL" id="DSDS01000192">
    <property type="protein sequence ID" value="HET98713.1"/>
    <property type="molecule type" value="Genomic_DNA"/>
</dbReference>
<dbReference type="GO" id="GO:0016987">
    <property type="term" value="F:sigma factor activity"/>
    <property type="evidence" value="ECO:0007669"/>
    <property type="project" value="InterPro"/>
</dbReference>
<dbReference type="Pfam" id="PF00309">
    <property type="entry name" value="Sigma54_AID"/>
    <property type="match status" value="1"/>
</dbReference>
<evidence type="ECO:0000256" key="1">
    <source>
        <dbReference type="SAM" id="MobiDB-lite"/>
    </source>
</evidence>
<dbReference type="InterPro" id="IPR000394">
    <property type="entry name" value="RNA_pol_sigma_54"/>
</dbReference>
<organism evidence="3">
    <name type="scientific">Desulfurivibrio alkaliphilus</name>
    <dbReference type="NCBI Taxonomy" id="427923"/>
    <lineage>
        <taxon>Bacteria</taxon>
        <taxon>Pseudomonadati</taxon>
        <taxon>Thermodesulfobacteriota</taxon>
        <taxon>Desulfobulbia</taxon>
        <taxon>Desulfobulbales</taxon>
        <taxon>Desulfobulbaceae</taxon>
        <taxon>Desulfurivibrio</taxon>
    </lineage>
</organism>
<dbReference type="InterPro" id="IPR038709">
    <property type="entry name" value="RpoN_core-bd_sf"/>
</dbReference>
<dbReference type="AlphaFoldDB" id="A0A7C2XQM4"/>
<dbReference type="GO" id="GO:0006352">
    <property type="term" value="P:DNA-templated transcription initiation"/>
    <property type="evidence" value="ECO:0007669"/>
    <property type="project" value="InterPro"/>
</dbReference>
<dbReference type="Gene3D" id="1.10.10.1330">
    <property type="entry name" value="RNA polymerase sigma-54 factor, core-binding domain"/>
    <property type="match status" value="1"/>
</dbReference>
<comment type="caution">
    <text evidence="3">The sequence shown here is derived from an EMBL/GenBank/DDBJ whole genome shotgun (WGS) entry which is preliminary data.</text>
</comment>
<accession>A0A7C2XQM4</accession>
<dbReference type="PANTHER" id="PTHR32248:SF4">
    <property type="entry name" value="RNA POLYMERASE SIGMA-54 FACTOR"/>
    <property type="match status" value="1"/>
</dbReference>
<reference evidence="3" key="1">
    <citation type="journal article" date="2020" name="mSystems">
        <title>Genome- and Community-Level Interaction Insights into Carbon Utilization and Element Cycling Functions of Hydrothermarchaeota in Hydrothermal Sediment.</title>
        <authorList>
            <person name="Zhou Z."/>
            <person name="Liu Y."/>
            <person name="Xu W."/>
            <person name="Pan J."/>
            <person name="Luo Z.H."/>
            <person name="Li M."/>
        </authorList>
    </citation>
    <scope>NUCLEOTIDE SEQUENCE [LARGE SCALE GENOMIC DNA]</scope>
    <source>
        <strain evidence="3">SpSt-1224</strain>
    </source>
</reference>
<evidence type="ECO:0000313" key="3">
    <source>
        <dbReference type="EMBL" id="HET98713.1"/>
    </source>
</evidence>
<dbReference type="PANTHER" id="PTHR32248">
    <property type="entry name" value="RNA POLYMERASE SIGMA-54 FACTOR"/>
    <property type="match status" value="1"/>
</dbReference>
<sequence>MALELRQNLKLSQQLVMTPQLQQAIKLLQLSRLELVDTIQQELEINPVLEEGLSLEDGAGAETGPGQLESPAGTEPGEEFSPAEPERTAEVEMESTSALGEIDWGNYINEYAGEQGDGGYASGTGRDHEDLPSRLDILSTRPSLQTHLTWQLNLSRISEEERKVGEFIIGNLDGNGFLITDQAEIEAQTGCAPATAARMLALIREMDPAGVGAVDLRQCLLLQLERLGLGDSLAARIVRSHLHLLETRNYAGIARATGRTPEDAAAAVAIITGLNPRPGRIYSEEDPVYIIPDVY</sequence>
<dbReference type="Proteomes" id="UP000885986">
    <property type="component" value="Unassembled WGS sequence"/>
</dbReference>
<evidence type="ECO:0000259" key="2">
    <source>
        <dbReference type="Pfam" id="PF04963"/>
    </source>
</evidence>
<proteinExistence type="predicted"/>
<gene>
    <name evidence="3" type="ORF">ENN98_08565</name>
</gene>
<dbReference type="GO" id="GO:0001216">
    <property type="term" value="F:DNA-binding transcription activator activity"/>
    <property type="evidence" value="ECO:0007669"/>
    <property type="project" value="InterPro"/>
</dbReference>
<name>A0A7C2XQM4_9BACT</name>
<protein>
    <submittedName>
        <fullName evidence="3">RNA polymerase sigma-54 factor</fullName>
    </submittedName>
</protein>
<feature type="domain" description="RNA polymerase sigma factor 54 core-binding" evidence="2">
    <location>
        <begin position="137"/>
        <end position="295"/>
    </location>
</feature>
<dbReference type="GO" id="GO:0003677">
    <property type="term" value="F:DNA binding"/>
    <property type="evidence" value="ECO:0007669"/>
    <property type="project" value="InterPro"/>
</dbReference>
<feature type="non-terminal residue" evidence="3">
    <location>
        <position position="295"/>
    </location>
</feature>
<feature type="region of interest" description="Disordered" evidence="1">
    <location>
        <begin position="56"/>
        <end position="86"/>
    </location>
</feature>
<dbReference type="InterPro" id="IPR007046">
    <property type="entry name" value="RNA_pol_sigma_54_core-bd"/>
</dbReference>
<dbReference type="Pfam" id="PF04963">
    <property type="entry name" value="Sigma54_CBD"/>
    <property type="match status" value="1"/>
</dbReference>